<accession>A0A9J5Y127</accession>
<gene>
    <name evidence="2" type="ORF">H5410_043320</name>
</gene>
<evidence type="ECO:0000256" key="1">
    <source>
        <dbReference type="SAM" id="Phobius"/>
    </source>
</evidence>
<proteinExistence type="predicted"/>
<sequence length="84" mass="9604">MAEASEVEKLMRIGAGWLLHRVCFEAATQYLLLIGTYSPSCAIVIAHALFTTLYIQMKATKSENYFQSLIERVYLHGIYLRRCS</sequence>
<comment type="caution">
    <text evidence="2">The sequence shown here is derived from an EMBL/GenBank/DDBJ whole genome shotgun (WGS) entry which is preliminary data.</text>
</comment>
<dbReference type="EMBL" id="JACXVP010000008">
    <property type="protein sequence ID" value="KAG5592806.1"/>
    <property type="molecule type" value="Genomic_DNA"/>
</dbReference>
<feature type="transmembrane region" description="Helical" evidence="1">
    <location>
        <begin position="30"/>
        <end position="55"/>
    </location>
</feature>
<keyword evidence="1" id="KW-0472">Membrane</keyword>
<name>A0A9J5Y127_SOLCO</name>
<keyword evidence="3" id="KW-1185">Reference proteome</keyword>
<evidence type="ECO:0000313" key="2">
    <source>
        <dbReference type="EMBL" id="KAG5592806.1"/>
    </source>
</evidence>
<evidence type="ECO:0000313" key="3">
    <source>
        <dbReference type="Proteomes" id="UP000824120"/>
    </source>
</evidence>
<keyword evidence="1" id="KW-0812">Transmembrane</keyword>
<dbReference type="Proteomes" id="UP000824120">
    <property type="component" value="Chromosome 8"/>
</dbReference>
<reference evidence="2 3" key="1">
    <citation type="submission" date="2020-09" db="EMBL/GenBank/DDBJ databases">
        <title>De no assembly of potato wild relative species, Solanum commersonii.</title>
        <authorList>
            <person name="Cho K."/>
        </authorList>
    </citation>
    <scope>NUCLEOTIDE SEQUENCE [LARGE SCALE GENOMIC DNA]</scope>
    <source>
        <strain evidence="2">LZ3.2</strain>
        <tissue evidence="2">Leaf</tissue>
    </source>
</reference>
<keyword evidence="1" id="KW-1133">Transmembrane helix</keyword>
<organism evidence="2 3">
    <name type="scientific">Solanum commersonii</name>
    <name type="common">Commerson's wild potato</name>
    <name type="synonym">Commerson's nightshade</name>
    <dbReference type="NCBI Taxonomy" id="4109"/>
    <lineage>
        <taxon>Eukaryota</taxon>
        <taxon>Viridiplantae</taxon>
        <taxon>Streptophyta</taxon>
        <taxon>Embryophyta</taxon>
        <taxon>Tracheophyta</taxon>
        <taxon>Spermatophyta</taxon>
        <taxon>Magnoliopsida</taxon>
        <taxon>eudicotyledons</taxon>
        <taxon>Gunneridae</taxon>
        <taxon>Pentapetalae</taxon>
        <taxon>asterids</taxon>
        <taxon>lamiids</taxon>
        <taxon>Solanales</taxon>
        <taxon>Solanaceae</taxon>
        <taxon>Solanoideae</taxon>
        <taxon>Solaneae</taxon>
        <taxon>Solanum</taxon>
    </lineage>
</organism>
<protein>
    <submittedName>
        <fullName evidence="2">Uncharacterized protein</fullName>
    </submittedName>
</protein>
<dbReference type="AlphaFoldDB" id="A0A9J5Y127"/>